<dbReference type="Pfam" id="PF04616">
    <property type="entry name" value="Glyco_hydro_43"/>
    <property type="match status" value="1"/>
</dbReference>
<evidence type="ECO:0000256" key="6">
    <source>
        <dbReference type="ARBA" id="ARBA00023295"/>
    </source>
</evidence>
<keyword evidence="3" id="KW-0732">Signal</keyword>
<protein>
    <recommendedName>
        <fullName evidence="11">LamG-like jellyroll fold domain-containing protein</fullName>
    </recommendedName>
</protein>
<dbReference type="PANTHER" id="PTHR43301">
    <property type="entry name" value="ARABINAN ENDO-1,5-ALPHA-L-ARABINOSIDASE"/>
    <property type="match status" value="1"/>
</dbReference>
<dbReference type="SUPFAM" id="SSF49899">
    <property type="entry name" value="Concanavalin A-like lectins/glucanases"/>
    <property type="match status" value="2"/>
</dbReference>
<dbReference type="InterPro" id="IPR046780">
    <property type="entry name" value="aBig_2"/>
</dbReference>
<dbReference type="Pfam" id="PF20578">
    <property type="entry name" value="aBig_2"/>
    <property type="match status" value="1"/>
</dbReference>
<evidence type="ECO:0000256" key="5">
    <source>
        <dbReference type="ARBA" id="ARBA00023157"/>
    </source>
</evidence>
<dbReference type="InterPro" id="IPR006710">
    <property type="entry name" value="Glyco_hydro_43"/>
</dbReference>
<dbReference type="InterPro" id="IPR023296">
    <property type="entry name" value="Glyco_hydro_beta-prop_sf"/>
</dbReference>
<comment type="similarity">
    <text evidence="2">Belongs to the glycosyl hydrolase 43 family.</text>
</comment>
<dbReference type="Pfam" id="PF13385">
    <property type="entry name" value="Laminin_G_3"/>
    <property type="match status" value="2"/>
</dbReference>
<comment type="pathway">
    <text evidence="1">Glycan metabolism; L-arabinan degradation.</text>
</comment>
<evidence type="ECO:0000313" key="13">
    <source>
        <dbReference type="Proteomes" id="UP000319525"/>
    </source>
</evidence>
<evidence type="ECO:0000256" key="3">
    <source>
        <dbReference type="ARBA" id="ARBA00022729"/>
    </source>
</evidence>
<feature type="compositionally biased region" description="Low complexity" evidence="9">
    <location>
        <begin position="1282"/>
        <end position="1307"/>
    </location>
</feature>
<feature type="region of interest" description="Disordered" evidence="9">
    <location>
        <begin position="1254"/>
        <end position="1330"/>
    </location>
</feature>
<reference evidence="12 13" key="1">
    <citation type="submission" date="2019-06" db="EMBL/GenBank/DDBJ databases">
        <title>Whole genome shotgun sequence of Microbacterium testaceum NBRC 12675.</title>
        <authorList>
            <person name="Hosoyama A."/>
            <person name="Uohara A."/>
            <person name="Ohji S."/>
            <person name="Ichikawa N."/>
        </authorList>
    </citation>
    <scope>NUCLEOTIDE SEQUENCE [LARGE SCALE GENOMIC DNA]</scope>
    <source>
        <strain evidence="12 13">NBRC 12675</strain>
    </source>
</reference>
<keyword evidence="10" id="KW-0812">Transmembrane</keyword>
<sequence>MIPDDRSAPPRRRSRWTLAVPVIAALVAAPLTAPVIAGAVAADAGLVAAYPLDETSGTVARDTSGNGRNATLEGGPTLAGADGVRLDGVDDDIKLPNDILKGLDSITVSTDVIVRPEQSGNYFIWGLGNTTDWYGNGYLFATGNPARTGIALGNWSTEQKAEGTAALERGVWKKLTYTLDAGSKTSRMYIDGVQIAENTDTTTLPRMIGGGTTTANYLGRSNYTPDKRLAGSLRDFRIYDRALSATEVKALVKTPEDGAAVQSALGALTVTNVDDVRGNLTLPGSSQGLPVTWTTSDAKIVTADGVVTRPSADATVTLTASVTKNAVTQTRDFSATVRKAAQIGPFEGYTFAYFTGNSVAGENIYFAASNGNNALSWTELNNGQPTLTSTFGEKGLRDPFLIRSPEGDTFYLIATDLSIGRDGNWDRSQRTGSKYLEVWESHNLVTWSAQRHVKVSPDTAGNTWAPEAYWDESLGEYVVFWASKIYPENDPNHTSNVANSMLYATTRDFVTFSDTKVWQGGMSRIDSTVIKANGVYQRFTKDEGAGTTGCSDIIQESSPVLTAPLDQWKLVTSCIGKNAGTQAVEGPSIFKSNPGDVNGDKYYLFVDEYGGRGYIPLATTDIANPDWKVPASYRLPGSPRHGTVMPVTQAELTALRANLPKPLAANEKGELLRYDFTDGSGSTLHDRSGAGRDAQIKGNAAWGDNALTFDGTDDYVDLPDNVLAGTTDITVQAEMRVDAAQKNPYFLYAFGNTAQDGTGNGYLFATGNNQLRGALTTGNWSGEQNAQSASALPRDRWVNVTYTLSGSTARLYLDGQQVAENTNVTVRPGDIGGGRTLANYIGKSVYNADNLLRGQVREFALYNRALSSAEIVAQSGNGSILGSVSLQDASALKVAPMVDAASRTVTFPVRPGTDLTKLRPTFTTATGTTATPPSGTLRDLSAPVTVTLKTPGQNDTVWTLRAVEMKSPVLPGLYADPNIAVFGDTYYIYATTDGTPGWGGNTFYVWKSKNLVDWTRSDKPFLTLDGAKGNVPWATGNAWAPTIIEKGGKYYFYFSGHEPNANRKMIGVAVASSPEGPFTAEAQPMITNGESVNSGQAIDPAAFRDPQTGKYYLFWGNGKPVYGELSDDMKSITAGTIKPITGLPDFREGLFMNFRDGTYHLTYSIDDTGSPDYRVGYATSTSIDGPWTYRGILLQKDPSQGILGPAHSSIINVPGTDEWYIAYHRFAIPGGGGTNRETTIDRVRIRADGLFQTVTPTLTSVAPREVPTETNPEPSPSPSPSGSPTGSPSHSPSDSPSASPTPTVAPTGQPTVQPTASPVAPSASVSTTTVERGGTVRVTVTGLKAGEQVTAELRSTPIRIAGIPVADAAGRVVFDVRIPADLEAGAHTIVVFAADGSIVQRVPITVVPKGQLAATGAQGPLGGALLAAFLLVAGAAVWVTRRPRRAVS</sequence>
<dbReference type="PANTHER" id="PTHR43301:SF3">
    <property type="entry name" value="ARABINAN ENDO-1,5-ALPHA-L-ARABINOSIDASE A-RELATED"/>
    <property type="match status" value="1"/>
</dbReference>
<feature type="transmembrane region" description="Helical" evidence="10">
    <location>
        <begin position="1421"/>
        <end position="1440"/>
    </location>
</feature>
<dbReference type="Gene3D" id="2.60.40.2340">
    <property type="match status" value="1"/>
</dbReference>
<keyword evidence="5" id="KW-1015">Disulfide bond</keyword>
<dbReference type="InterPro" id="IPR013320">
    <property type="entry name" value="ConA-like_dom_sf"/>
</dbReference>
<dbReference type="CDD" id="cd18828">
    <property type="entry name" value="GH43_BT3675-like"/>
    <property type="match status" value="1"/>
</dbReference>
<dbReference type="GO" id="GO:0004553">
    <property type="term" value="F:hydrolase activity, hydrolyzing O-glycosyl compounds"/>
    <property type="evidence" value="ECO:0007669"/>
    <property type="project" value="InterPro"/>
</dbReference>
<evidence type="ECO:0000256" key="1">
    <source>
        <dbReference type="ARBA" id="ARBA00004834"/>
    </source>
</evidence>
<accession>A0A4Y3QQM7</accession>
<organism evidence="12 13">
    <name type="scientific">Microbacterium testaceum</name>
    <name type="common">Aureobacterium testaceum</name>
    <name type="synonym">Brevibacterium testaceum</name>
    <dbReference type="NCBI Taxonomy" id="2033"/>
    <lineage>
        <taxon>Bacteria</taxon>
        <taxon>Bacillati</taxon>
        <taxon>Actinomycetota</taxon>
        <taxon>Actinomycetes</taxon>
        <taxon>Micrococcales</taxon>
        <taxon>Microbacteriaceae</taxon>
        <taxon>Microbacterium</taxon>
    </lineage>
</organism>
<proteinExistence type="inferred from homology"/>
<evidence type="ECO:0000256" key="9">
    <source>
        <dbReference type="SAM" id="MobiDB-lite"/>
    </source>
</evidence>
<evidence type="ECO:0000313" key="12">
    <source>
        <dbReference type="EMBL" id="GEB47219.1"/>
    </source>
</evidence>
<feature type="site" description="Important for catalytic activity, responsible for pKa modulation of the active site Glu and correct orientation of both the proton donor and substrate" evidence="8">
    <location>
        <position position="1099"/>
    </location>
</feature>
<comment type="caution">
    <text evidence="12">The sequence shown here is derived from an EMBL/GenBank/DDBJ whole genome shotgun (WGS) entry which is preliminary data.</text>
</comment>
<dbReference type="EMBL" id="BJML01000014">
    <property type="protein sequence ID" value="GEB47219.1"/>
    <property type="molecule type" value="Genomic_DNA"/>
</dbReference>
<feature type="compositionally biased region" description="Low complexity" evidence="9">
    <location>
        <begin position="1314"/>
        <end position="1330"/>
    </location>
</feature>
<keyword evidence="10" id="KW-0472">Membrane</keyword>
<feature type="domain" description="LamG-like jellyroll fold" evidence="11">
    <location>
        <begin position="727"/>
        <end position="869"/>
    </location>
</feature>
<dbReference type="CDD" id="cd08983">
    <property type="entry name" value="GH43_Bt3655-like"/>
    <property type="match status" value="1"/>
</dbReference>
<evidence type="ECO:0000256" key="7">
    <source>
        <dbReference type="PIRSR" id="PIRSR606710-1"/>
    </source>
</evidence>
<feature type="domain" description="LamG-like jellyroll fold" evidence="11">
    <location>
        <begin position="104"/>
        <end position="246"/>
    </location>
</feature>
<name>A0A4Y3QQM7_MICTE</name>
<dbReference type="Gene3D" id="2.60.120.200">
    <property type="match status" value="2"/>
</dbReference>
<keyword evidence="6" id="KW-0326">Glycosidase</keyword>
<dbReference type="Gene3D" id="2.115.10.20">
    <property type="entry name" value="Glycosyl hydrolase domain, family 43"/>
    <property type="match status" value="2"/>
</dbReference>
<dbReference type="SMART" id="SM00560">
    <property type="entry name" value="LamGL"/>
    <property type="match status" value="2"/>
</dbReference>
<dbReference type="GO" id="GO:0005975">
    <property type="term" value="P:carbohydrate metabolic process"/>
    <property type="evidence" value="ECO:0007669"/>
    <property type="project" value="InterPro"/>
</dbReference>
<evidence type="ECO:0000256" key="4">
    <source>
        <dbReference type="ARBA" id="ARBA00022801"/>
    </source>
</evidence>
<gene>
    <name evidence="12" type="ORF">MTE01_31640</name>
</gene>
<evidence type="ECO:0000256" key="10">
    <source>
        <dbReference type="SAM" id="Phobius"/>
    </source>
</evidence>
<evidence type="ECO:0000256" key="2">
    <source>
        <dbReference type="ARBA" id="ARBA00009865"/>
    </source>
</evidence>
<feature type="active site" description="Proton donor" evidence="7">
    <location>
        <position position="1148"/>
    </location>
</feature>
<dbReference type="InterPro" id="IPR050727">
    <property type="entry name" value="GH43_arabinanases"/>
</dbReference>
<dbReference type="InterPro" id="IPR006558">
    <property type="entry name" value="LamG-like"/>
</dbReference>
<feature type="active site" description="Proton acceptor" evidence="7">
    <location>
        <position position="976"/>
    </location>
</feature>
<evidence type="ECO:0000256" key="8">
    <source>
        <dbReference type="PIRSR" id="PIRSR606710-2"/>
    </source>
</evidence>
<evidence type="ECO:0000259" key="11">
    <source>
        <dbReference type="SMART" id="SM00560"/>
    </source>
</evidence>
<keyword evidence="10" id="KW-1133">Transmembrane helix</keyword>
<dbReference type="SUPFAM" id="SSF75005">
    <property type="entry name" value="Arabinanase/levansucrase/invertase"/>
    <property type="match status" value="2"/>
</dbReference>
<dbReference type="Proteomes" id="UP000319525">
    <property type="component" value="Unassembled WGS sequence"/>
</dbReference>
<keyword evidence="4" id="KW-0378">Hydrolase</keyword>